<gene>
    <name evidence="1" type="ORF">NLS_LOCUS1432</name>
</gene>
<feature type="non-terminal residue" evidence="1">
    <location>
        <position position="1"/>
    </location>
</feature>
<dbReference type="AlphaFoldDB" id="A0A3P6SUD7"/>
<protein>
    <submittedName>
        <fullName evidence="1">Uncharacterized protein</fullName>
    </submittedName>
</protein>
<dbReference type="EMBL" id="UYRX01000050">
    <property type="protein sequence ID" value="VDK71430.1"/>
    <property type="molecule type" value="Genomic_DNA"/>
</dbReference>
<reference evidence="1 2" key="1">
    <citation type="submission" date="2018-08" db="EMBL/GenBank/DDBJ databases">
        <authorList>
            <person name="Laetsch R D."/>
            <person name="Stevens L."/>
            <person name="Kumar S."/>
            <person name="Blaxter L. M."/>
        </authorList>
    </citation>
    <scope>NUCLEOTIDE SEQUENCE [LARGE SCALE GENOMIC DNA]</scope>
</reference>
<evidence type="ECO:0000313" key="2">
    <source>
        <dbReference type="Proteomes" id="UP000277928"/>
    </source>
</evidence>
<evidence type="ECO:0000313" key="1">
    <source>
        <dbReference type="EMBL" id="VDK71430.1"/>
    </source>
</evidence>
<sequence length="35" mass="3806">CLMTSVKGEKDCPKETPIVVNGEEPVLLKCVRCSV</sequence>
<proteinExistence type="predicted"/>
<keyword evidence="2" id="KW-1185">Reference proteome</keyword>
<dbReference type="Proteomes" id="UP000277928">
    <property type="component" value="Unassembled WGS sequence"/>
</dbReference>
<organism evidence="1 2">
    <name type="scientific">Litomosoides sigmodontis</name>
    <name type="common">Filarial nematode worm</name>
    <dbReference type="NCBI Taxonomy" id="42156"/>
    <lineage>
        <taxon>Eukaryota</taxon>
        <taxon>Metazoa</taxon>
        <taxon>Ecdysozoa</taxon>
        <taxon>Nematoda</taxon>
        <taxon>Chromadorea</taxon>
        <taxon>Rhabditida</taxon>
        <taxon>Spirurina</taxon>
        <taxon>Spiruromorpha</taxon>
        <taxon>Filarioidea</taxon>
        <taxon>Onchocercidae</taxon>
        <taxon>Litomosoides</taxon>
    </lineage>
</organism>
<accession>A0A3P6SUD7</accession>
<name>A0A3P6SUD7_LITSI</name>